<dbReference type="EMBL" id="BSPC01000063">
    <property type="protein sequence ID" value="GLS22470.1"/>
    <property type="molecule type" value="Genomic_DNA"/>
</dbReference>
<proteinExistence type="predicted"/>
<accession>A0ABQ6CRN3</accession>
<comment type="caution">
    <text evidence="1">The sequence shown here is derived from an EMBL/GenBank/DDBJ whole genome shotgun (WGS) entry which is preliminary data.</text>
</comment>
<protein>
    <submittedName>
        <fullName evidence="1">Uncharacterized protein</fullName>
    </submittedName>
</protein>
<sequence>MALLDGVADIDLAGNDAPTDLEAEIGAIARIDATDERPEHRRILGMRDDGEYRAHRLLREGGKRGSEQG</sequence>
<dbReference type="Proteomes" id="UP001156882">
    <property type="component" value="Unassembled WGS sequence"/>
</dbReference>
<reference evidence="2" key="1">
    <citation type="journal article" date="2019" name="Int. J. Syst. Evol. Microbiol.">
        <title>The Global Catalogue of Microorganisms (GCM) 10K type strain sequencing project: providing services to taxonomists for standard genome sequencing and annotation.</title>
        <authorList>
            <consortium name="The Broad Institute Genomics Platform"/>
            <consortium name="The Broad Institute Genome Sequencing Center for Infectious Disease"/>
            <person name="Wu L."/>
            <person name="Ma J."/>
        </authorList>
    </citation>
    <scope>NUCLEOTIDE SEQUENCE [LARGE SCALE GENOMIC DNA]</scope>
    <source>
        <strain evidence="2">NBRC 101365</strain>
    </source>
</reference>
<name>A0ABQ6CRN3_9HYPH</name>
<gene>
    <name evidence="1" type="ORF">GCM10007874_54880</name>
</gene>
<evidence type="ECO:0000313" key="2">
    <source>
        <dbReference type="Proteomes" id="UP001156882"/>
    </source>
</evidence>
<organism evidence="1 2">
    <name type="scientific">Labrys miyagiensis</name>
    <dbReference type="NCBI Taxonomy" id="346912"/>
    <lineage>
        <taxon>Bacteria</taxon>
        <taxon>Pseudomonadati</taxon>
        <taxon>Pseudomonadota</taxon>
        <taxon>Alphaproteobacteria</taxon>
        <taxon>Hyphomicrobiales</taxon>
        <taxon>Xanthobacteraceae</taxon>
        <taxon>Labrys</taxon>
    </lineage>
</organism>
<keyword evidence="2" id="KW-1185">Reference proteome</keyword>
<evidence type="ECO:0000313" key="1">
    <source>
        <dbReference type="EMBL" id="GLS22470.1"/>
    </source>
</evidence>